<dbReference type="GO" id="GO:0005829">
    <property type="term" value="C:cytosol"/>
    <property type="evidence" value="ECO:0007669"/>
    <property type="project" value="TreeGrafter"/>
</dbReference>
<evidence type="ECO:0000313" key="12">
    <source>
        <dbReference type="RefSeq" id="XP_031376661.1"/>
    </source>
</evidence>
<dbReference type="SUPFAM" id="SSF47323">
    <property type="entry name" value="Anticodon-binding domain of a subclass of class I aminoacyl-tRNA synthetases"/>
    <property type="match status" value="1"/>
</dbReference>
<protein>
    <recommendedName>
        <fullName evidence="2">valine--tRNA ligase</fullName>
        <ecNumber evidence="2">6.1.1.9</ecNumber>
    </recommendedName>
    <alternativeName>
        <fullName evidence="8">Valyl-tRNA synthetase</fullName>
    </alternativeName>
</protein>
<evidence type="ECO:0000313" key="14">
    <source>
        <dbReference type="RefSeq" id="XP_031376663.1"/>
    </source>
</evidence>
<dbReference type="Proteomes" id="UP000515151">
    <property type="component" value="Chromosome 1"/>
</dbReference>
<reference evidence="10" key="1">
    <citation type="journal article" date="2020" name="Plant Biotechnol. J.">
        <title>The pomegranate (Punica granatum L.) draft genome dissects genetic divergence between soft- and hard-seeded cultivars.</title>
        <authorList>
            <person name="Luo X."/>
            <person name="Li H."/>
            <person name="Wu Z."/>
            <person name="Yao W."/>
            <person name="Zhao P."/>
            <person name="Cao D."/>
            <person name="Yu H."/>
            <person name="Li K."/>
            <person name="Poudel K."/>
            <person name="Zhao D."/>
            <person name="Zhang F."/>
            <person name="Xia X."/>
            <person name="Chen L."/>
            <person name="Wang Q."/>
            <person name="Jing D."/>
            <person name="Cao S."/>
        </authorList>
    </citation>
    <scope>NUCLEOTIDE SEQUENCE [LARGE SCALE GENOMIC DNA]</scope>
</reference>
<evidence type="ECO:0000256" key="5">
    <source>
        <dbReference type="ARBA" id="ARBA00022840"/>
    </source>
</evidence>
<dbReference type="PANTHER" id="PTHR11946:SF109">
    <property type="entry name" value="VALINE--TRNA LIGASE"/>
    <property type="match status" value="1"/>
</dbReference>
<accession>A0A6P8C5R7</accession>
<evidence type="ECO:0000256" key="1">
    <source>
        <dbReference type="ARBA" id="ARBA00005594"/>
    </source>
</evidence>
<dbReference type="EC" id="6.1.1.9" evidence="2"/>
<keyword evidence="6" id="KW-0648">Protein biosynthesis</keyword>
<name>A0A6P8C5R7_PUNGR</name>
<proteinExistence type="inferred from homology"/>
<keyword evidence="7" id="KW-0030">Aminoacyl-tRNA synthetase</keyword>
<reference evidence="11 12" key="2">
    <citation type="submission" date="2025-04" db="UniProtKB">
        <authorList>
            <consortium name="RefSeq"/>
        </authorList>
    </citation>
    <scope>IDENTIFICATION</scope>
    <source>
        <tissue evidence="11 12">Leaf</tissue>
    </source>
</reference>
<evidence type="ECO:0000256" key="6">
    <source>
        <dbReference type="ARBA" id="ARBA00022917"/>
    </source>
</evidence>
<keyword evidence="10" id="KW-1185">Reference proteome</keyword>
<dbReference type="RefSeq" id="XP_031376664.1">
    <property type="nucleotide sequence ID" value="XM_031520804.1"/>
</dbReference>
<dbReference type="PANTHER" id="PTHR11946">
    <property type="entry name" value="VALYL-TRNA SYNTHETASES"/>
    <property type="match status" value="1"/>
</dbReference>
<evidence type="ECO:0000313" key="10">
    <source>
        <dbReference type="Proteomes" id="UP000515151"/>
    </source>
</evidence>
<comment type="similarity">
    <text evidence="1">Belongs to the class-I aminoacyl-tRNA synthetase family.</text>
</comment>
<sequence length="162" mass="19005">MPFSYKWMLSVLNKAIAKAVASLNTYEFSDATRAVYSWWQQLCDDFIKAIKPYFVDEETFVSERSAAQYVLWVCLENGLRLLHPFMPFITEEPWQRLPSPEGVERKKSIMISDYPSTVECWTNEMVEQEMDLVQSVVQGLRSLRSVVLTKQKNECWRKFGRS</sequence>
<dbReference type="GO" id="GO:0006438">
    <property type="term" value="P:valyl-tRNA aminoacylation"/>
    <property type="evidence" value="ECO:0007669"/>
    <property type="project" value="InterPro"/>
</dbReference>
<evidence type="ECO:0000256" key="2">
    <source>
        <dbReference type="ARBA" id="ARBA00013169"/>
    </source>
</evidence>
<dbReference type="OrthoDB" id="629407at2759"/>
<dbReference type="Gene3D" id="1.10.730.10">
    <property type="entry name" value="Isoleucyl-tRNA Synthetase, Domain 1"/>
    <property type="match status" value="1"/>
</dbReference>
<evidence type="ECO:0000313" key="13">
    <source>
        <dbReference type="RefSeq" id="XP_031376662.1"/>
    </source>
</evidence>
<dbReference type="InterPro" id="IPR002303">
    <property type="entry name" value="Valyl-tRNA_ligase"/>
</dbReference>
<evidence type="ECO:0000313" key="15">
    <source>
        <dbReference type="RefSeq" id="XP_031376664.1"/>
    </source>
</evidence>
<dbReference type="RefSeq" id="XP_031376661.1">
    <property type="nucleotide sequence ID" value="XM_031520801.1"/>
</dbReference>
<dbReference type="Pfam" id="PF08264">
    <property type="entry name" value="Anticodon_1"/>
    <property type="match status" value="1"/>
</dbReference>
<gene>
    <name evidence="11 12 13 14 15" type="primary">LOC116192291</name>
</gene>
<dbReference type="RefSeq" id="XP_031376662.1">
    <property type="nucleotide sequence ID" value="XM_031520802.1"/>
</dbReference>
<dbReference type="RefSeq" id="XP_031376660.1">
    <property type="nucleotide sequence ID" value="XM_031520800.1"/>
</dbReference>
<evidence type="ECO:0000259" key="9">
    <source>
        <dbReference type="Pfam" id="PF08264"/>
    </source>
</evidence>
<dbReference type="InterPro" id="IPR009080">
    <property type="entry name" value="tRNAsynth_Ia_anticodon-bd"/>
</dbReference>
<organism evidence="10 14">
    <name type="scientific">Punica granatum</name>
    <name type="common">Pomegranate</name>
    <dbReference type="NCBI Taxonomy" id="22663"/>
    <lineage>
        <taxon>Eukaryota</taxon>
        <taxon>Viridiplantae</taxon>
        <taxon>Streptophyta</taxon>
        <taxon>Embryophyta</taxon>
        <taxon>Tracheophyta</taxon>
        <taxon>Spermatophyta</taxon>
        <taxon>Magnoliopsida</taxon>
        <taxon>eudicotyledons</taxon>
        <taxon>Gunneridae</taxon>
        <taxon>Pentapetalae</taxon>
        <taxon>rosids</taxon>
        <taxon>malvids</taxon>
        <taxon>Myrtales</taxon>
        <taxon>Lythraceae</taxon>
        <taxon>Punica</taxon>
    </lineage>
</organism>
<keyword evidence="4" id="KW-0547">Nucleotide-binding</keyword>
<keyword evidence="3" id="KW-0436">Ligase</keyword>
<dbReference type="AlphaFoldDB" id="A0A6P8C5R7"/>
<evidence type="ECO:0000256" key="4">
    <source>
        <dbReference type="ARBA" id="ARBA00022741"/>
    </source>
</evidence>
<evidence type="ECO:0000256" key="3">
    <source>
        <dbReference type="ARBA" id="ARBA00022598"/>
    </source>
</evidence>
<dbReference type="GeneID" id="116192291"/>
<dbReference type="CDD" id="cd07962">
    <property type="entry name" value="Anticodon_Ia_Val"/>
    <property type="match status" value="1"/>
</dbReference>
<evidence type="ECO:0000256" key="8">
    <source>
        <dbReference type="ARBA" id="ARBA00029936"/>
    </source>
</evidence>
<dbReference type="GO" id="GO:0005524">
    <property type="term" value="F:ATP binding"/>
    <property type="evidence" value="ECO:0007669"/>
    <property type="project" value="UniProtKB-KW"/>
</dbReference>
<evidence type="ECO:0000256" key="7">
    <source>
        <dbReference type="ARBA" id="ARBA00023146"/>
    </source>
</evidence>
<keyword evidence="5" id="KW-0067">ATP-binding</keyword>
<dbReference type="RefSeq" id="XP_031376663.1">
    <property type="nucleotide sequence ID" value="XM_031520803.1"/>
</dbReference>
<dbReference type="GO" id="GO:0004832">
    <property type="term" value="F:valine-tRNA ligase activity"/>
    <property type="evidence" value="ECO:0007669"/>
    <property type="project" value="UniProtKB-EC"/>
</dbReference>
<feature type="domain" description="Methionyl/Valyl/Leucyl/Isoleucyl-tRNA synthetase anticodon-binding" evidence="9">
    <location>
        <begin position="6"/>
        <end position="154"/>
    </location>
</feature>
<dbReference type="InterPro" id="IPR013155">
    <property type="entry name" value="M/V/L/I-tRNA-synth_anticd-bd"/>
</dbReference>
<evidence type="ECO:0000313" key="11">
    <source>
        <dbReference type="RefSeq" id="XP_031376660.1"/>
    </source>
</evidence>
<dbReference type="InterPro" id="IPR033705">
    <property type="entry name" value="Anticodon_Ia_Val"/>
</dbReference>